<keyword evidence="2" id="KW-1185">Reference proteome</keyword>
<reference evidence="1 2" key="1">
    <citation type="submission" date="2019-08" db="EMBL/GenBank/DDBJ databases">
        <title>Deep-cultivation of Planctomycetes and their phenomic and genomic characterization uncovers novel biology.</title>
        <authorList>
            <person name="Wiegand S."/>
            <person name="Jogler M."/>
            <person name="Boedeker C."/>
            <person name="Pinto D."/>
            <person name="Vollmers J."/>
            <person name="Rivas-Marin E."/>
            <person name="Kohn T."/>
            <person name="Peeters S.H."/>
            <person name="Heuer A."/>
            <person name="Rast P."/>
            <person name="Oberbeckmann S."/>
            <person name="Bunk B."/>
            <person name="Jeske O."/>
            <person name="Meyerdierks A."/>
            <person name="Storesund J.E."/>
            <person name="Kallscheuer N."/>
            <person name="Luecker S."/>
            <person name="Lage O.M."/>
            <person name="Pohl T."/>
            <person name="Merkel B.J."/>
            <person name="Hornburger P."/>
            <person name="Mueller R.-W."/>
            <person name="Bruemmer F."/>
            <person name="Labrenz M."/>
            <person name="Spormann A.M."/>
            <person name="Op den Camp H."/>
            <person name="Overmann J."/>
            <person name="Amann R."/>
            <person name="Jetten M.S.M."/>
            <person name="Mascher T."/>
            <person name="Medema M.H."/>
            <person name="Devos D.P."/>
            <person name="Kaster A.-K."/>
            <person name="Ovreas L."/>
            <person name="Rohde M."/>
            <person name="Galperin M.Y."/>
            <person name="Jogler C."/>
        </authorList>
    </citation>
    <scope>NUCLEOTIDE SEQUENCE [LARGE SCALE GENOMIC DNA]</scope>
    <source>
        <strain evidence="1 2">DSM 8797</strain>
    </source>
</reference>
<proteinExistence type="predicted"/>
<dbReference type="Proteomes" id="UP000322887">
    <property type="component" value="Chromosome"/>
</dbReference>
<sequence length="131" mass="14753">MPREARPWVPASAEIVEEGAQTVPRDVIPRVKRRHGNNNLWASAWVTLTASGEEMAATQLLNAIAASDTNPSRTRAHWIWYLCPVCDLHSPHYMVHCERCRFSFPPENEMKSKGLYRTVSAPEGIIAPETD</sequence>
<protein>
    <recommendedName>
        <fullName evidence="3">RanBP2-type domain-containing protein</fullName>
    </recommendedName>
</protein>
<gene>
    <name evidence="1" type="ORF">GmarT_15970</name>
</gene>
<dbReference type="GeneID" id="98646225"/>
<evidence type="ECO:0000313" key="1">
    <source>
        <dbReference type="EMBL" id="QEG15754.1"/>
    </source>
</evidence>
<dbReference type="RefSeq" id="WP_149302521.1">
    <property type="nucleotide sequence ID" value="NZ_CP042910.1"/>
</dbReference>
<evidence type="ECO:0008006" key="3">
    <source>
        <dbReference type="Google" id="ProtNLM"/>
    </source>
</evidence>
<name>A0ABX5YJF3_9PLAN</name>
<organism evidence="1 2">
    <name type="scientific">Gimesia maris</name>
    <dbReference type="NCBI Taxonomy" id="122"/>
    <lineage>
        <taxon>Bacteria</taxon>
        <taxon>Pseudomonadati</taxon>
        <taxon>Planctomycetota</taxon>
        <taxon>Planctomycetia</taxon>
        <taxon>Planctomycetales</taxon>
        <taxon>Planctomycetaceae</taxon>
        <taxon>Gimesia</taxon>
    </lineage>
</organism>
<evidence type="ECO:0000313" key="2">
    <source>
        <dbReference type="Proteomes" id="UP000322887"/>
    </source>
</evidence>
<dbReference type="InterPro" id="IPR024064">
    <property type="entry name" value="FdhE-like_sf"/>
</dbReference>
<dbReference type="SUPFAM" id="SSF144020">
    <property type="entry name" value="FdhE-like"/>
    <property type="match status" value="1"/>
</dbReference>
<accession>A0ABX5YJF3</accession>
<dbReference type="EMBL" id="CP042910">
    <property type="protein sequence ID" value="QEG15754.1"/>
    <property type="molecule type" value="Genomic_DNA"/>
</dbReference>